<evidence type="ECO:0000256" key="5">
    <source>
        <dbReference type="ARBA" id="ARBA00022833"/>
    </source>
</evidence>
<feature type="binding site" evidence="7">
    <location>
        <position position="320"/>
    </location>
    <ligand>
        <name>4-imidazolone-5-propanoate</name>
        <dbReference type="ChEBI" id="CHEBI:77893"/>
    </ligand>
</feature>
<dbReference type="EMBL" id="JBHSBV010000003">
    <property type="protein sequence ID" value="MFC4201111.1"/>
    <property type="molecule type" value="Genomic_DNA"/>
</dbReference>
<feature type="binding site" evidence="7">
    <location>
        <position position="79"/>
    </location>
    <ligand>
        <name>4-imidazolone-5-propanoate</name>
        <dbReference type="ChEBI" id="CHEBI:77893"/>
    </ligand>
</feature>
<evidence type="ECO:0000259" key="8">
    <source>
        <dbReference type="Pfam" id="PF01979"/>
    </source>
</evidence>
<feature type="domain" description="Amidohydrolase-related" evidence="8">
    <location>
        <begin position="61"/>
        <end position="401"/>
    </location>
</feature>
<keyword evidence="2 7" id="KW-0479">Metal-binding</keyword>
<feature type="binding site" evidence="7">
    <location>
        <position position="142"/>
    </location>
    <ligand>
        <name>4-imidazolone-5-propanoate</name>
        <dbReference type="ChEBI" id="CHEBI:77893"/>
    </ligand>
</feature>
<comment type="similarity">
    <text evidence="7">Belongs to the metallo-dependent hydrolases superfamily. HutI family.</text>
</comment>
<feature type="binding site" evidence="7">
    <location>
        <position position="240"/>
    </location>
    <ligand>
        <name>Zn(2+)</name>
        <dbReference type="ChEBI" id="CHEBI:29105"/>
    </ligand>
</feature>
<organism evidence="9 10">
    <name type="scientific">Candidimonas humi</name>
    <dbReference type="NCBI Taxonomy" id="683355"/>
    <lineage>
        <taxon>Bacteria</taxon>
        <taxon>Pseudomonadati</taxon>
        <taxon>Pseudomonadota</taxon>
        <taxon>Betaproteobacteria</taxon>
        <taxon>Burkholderiales</taxon>
        <taxon>Alcaligenaceae</taxon>
        <taxon>Candidimonas</taxon>
    </lineage>
</organism>
<evidence type="ECO:0000256" key="4">
    <source>
        <dbReference type="ARBA" id="ARBA00022808"/>
    </source>
</evidence>
<keyword evidence="5 7" id="KW-0862">Zinc</keyword>
<gene>
    <name evidence="7 9" type="primary">hutI</name>
    <name evidence="9" type="ORF">ACFOY1_09105</name>
</gene>
<feature type="binding site" evidence="7">
    <location>
        <position position="72"/>
    </location>
    <ligand>
        <name>Fe(3+)</name>
        <dbReference type="ChEBI" id="CHEBI:29034"/>
    </ligand>
</feature>
<dbReference type="RefSeq" id="WP_246600346.1">
    <property type="nucleotide sequence ID" value="NZ_JAHTBN010000002.1"/>
</dbReference>
<dbReference type="PANTHER" id="PTHR42752">
    <property type="entry name" value="IMIDAZOLONEPROPIONASE"/>
    <property type="match status" value="1"/>
</dbReference>
<feature type="binding site" evidence="7">
    <location>
        <position position="240"/>
    </location>
    <ligand>
        <name>Fe(3+)</name>
        <dbReference type="ChEBI" id="CHEBI:29034"/>
    </ligand>
</feature>
<dbReference type="InterPro" id="IPR032466">
    <property type="entry name" value="Metal_Hydrolase"/>
</dbReference>
<dbReference type="CDD" id="cd01296">
    <property type="entry name" value="Imidazolone-5PH"/>
    <property type="match status" value="1"/>
</dbReference>
<evidence type="ECO:0000256" key="7">
    <source>
        <dbReference type="HAMAP-Rule" id="MF_00372"/>
    </source>
</evidence>
<reference evidence="10" key="1">
    <citation type="journal article" date="2019" name="Int. J. Syst. Evol. Microbiol.">
        <title>The Global Catalogue of Microorganisms (GCM) 10K type strain sequencing project: providing services to taxonomists for standard genome sequencing and annotation.</title>
        <authorList>
            <consortium name="The Broad Institute Genomics Platform"/>
            <consortium name="The Broad Institute Genome Sequencing Center for Infectious Disease"/>
            <person name="Wu L."/>
            <person name="Ma J."/>
        </authorList>
    </citation>
    <scope>NUCLEOTIDE SEQUENCE [LARGE SCALE GENOMIC DNA]</scope>
    <source>
        <strain evidence="10">LMG 24813</strain>
    </source>
</reference>
<sequence>MSTHMSLWTHARLAPAADPKHVIDDAVIAVRDDTVEWCGPARDLPAAWRDVRDRRDLAGALVTPGLVDCHTHLVYGGNRAEEFAQRLAGASYEEIARSGGGIVSTVRATRAASEEELYESALRRLDALRGEGVTAVEIKSGYGLDLETERKMLRVARRLGETRPVTVSTTFLGAHALPPEYAGRPDEYIDLVCGVMLPALAREGLVDAVDVFCENIGFDLAQSGRVLQAARQLGLPVKIHAEQLSLMGGSAMAASHGALSADHLEYLDEAGVRALRDAGTVAVLLPGAYYFIRETQLPPLDLLRRHGVPVAIATDSNPGTSPTTSLLLMLNMACTLFRMTVGEALAGVTTHAARALGHARVRGRIEPGAPADFVAWNVDTLAELAYWSGLDRCRLVVRHGKMALDRRRRAA</sequence>
<feature type="binding site" evidence="7">
    <location>
        <position position="175"/>
    </location>
    <ligand>
        <name>4-imidazolone-5-propanoate</name>
        <dbReference type="ChEBI" id="CHEBI:77893"/>
    </ligand>
</feature>
<feature type="binding site" evidence="7">
    <location>
        <position position="70"/>
    </location>
    <ligand>
        <name>Zn(2+)</name>
        <dbReference type="ChEBI" id="CHEBI:29105"/>
    </ligand>
</feature>
<dbReference type="GO" id="GO:0050480">
    <property type="term" value="F:imidazolonepropionase activity"/>
    <property type="evidence" value="ECO:0007669"/>
    <property type="project" value="UniProtKB-EC"/>
</dbReference>
<comment type="pathway">
    <text evidence="7">Amino-acid degradation; L-histidine degradation into L-glutamate; N-formimidoyl-L-glutamate from L-histidine: step 3/3.</text>
</comment>
<dbReference type="Proteomes" id="UP001595848">
    <property type="component" value="Unassembled WGS sequence"/>
</dbReference>
<keyword evidence="7" id="KW-0963">Cytoplasm</keyword>
<dbReference type="EC" id="3.5.2.7" evidence="1 7"/>
<dbReference type="InterPro" id="IPR011059">
    <property type="entry name" value="Metal-dep_hydrolase_composite"/>
</dbReference>
<dbReference type="Pfam" id="PF01979">
    <property type="entry name" value="Amidohydro_1"/>
    <property type="match status" value="1"/>
</dbReference>
<dbReference type="Gene3D" id="3.20.20.140">
    <property type="entry name" value="Metal-dependent hydrolases"/>
    <property type="match status" value="1"/>
</dbReference>
<evidence type="ECO:0000313" key="9">
    <source>
        <dbReference type="EMBL" id="MFC4201111.1"/>
    </source>
</evidence>
<comment type="subcellular location">
    <subcellularLocation>
        <location evidence="7">Cytoplasm</location>
    </subcellularLocation>
</comment>
<keyword evidence="3 7" id="KW-0378">Hydrolase</keyword>
<feature type="binding site" evidence="7">
    <location>
        <position position="72"/>
    </location>
    <ligand>
        <name>Zn(2+)</name>
        <dbReference type="ChEBI" id="CHEBI:29105"/>
    </ligand>
</feature>
<dbReference type="SUPFAM" id="SSF51338">
    <property type="entry name" value="Composite domain of metallo-dependent hydrolases"/>
    <property type="match status" value="1"/>
</dbReference>
<feature type="binding site" evidence="7">
    <location>
        <position position="142"/>
    </location>
    <ligand>
        <name>N-formimidoyl-L-glutamate</name>
        <dbReference type="ChEBI" id="CHEBI:58928"/>
    </ligand>
</feature>
<comment type="caution">
    <text evidence="9">The sequence shown here is derived from an EMBL/GenBank/DDBJ whole genome shotgun (WGS) entry which is preliminary data.</text>
</comment>
<dbReference type="HAMAP" id="MF_00372">
    <property type="entry name" value="HutI"/>
    <property type="match status" value="1"/>
</dbReference>
<dbReference type="PANTHER" id="PTHR42752:SF1">
    <property type="entry name" value="IMIDAZOLONEPROPIONASE-RELATED"/>
    <property type="match status" value="1"/>
</dbReference>
<dbReference type="Gene3D" id="2.30.40.10">
    <property type="entry name" value="Urease, subunit C, domain 1"/>
    <property type="match status" value="1"/>
</dbReference>
<dbReference type="NCBIfam" id="TIGR01224">
    <property type="entry name" value="hutI"/>
    <property type="match status" value="1"/>
</dbReference>
<feature type="binding site" evidence="7">
    <location>
        <position position="317"/>
    </location>
    <ligand>
        <name>N-formimidoyl-L-glutamate</name>
        <dbReference type="ChEBI" id="CHEBI:58928"/>
    </ligand>
</feature>
<evidence type="ECO:0000313" key="10">
    <source>
        <dbReference type="Proteomes" id="UP001595848"/>
    </source>
</evidence>
<comment type="catalytic activity">
    <reaction evidence="7">
        <text>4-imidazolone-5-propanoate + H2O = N-formimidoyl-L-glutamate</text>
        <dbReference type="Rhea" id="RHEA:23660"/>
        <dbReference type="ChEBI" id="CHEBI:15377"/>
        <dbReference type="ChEBI" id="CHEBI:58928"/>
        <dbReference type="ChEBI" id="CHEBI:77893"/>
        <dbReference type="EC" id="3.5.2.7"/>
    </reaction>
</comment>
<keyword evidence="10" id="KW-1185">Reference proteome</keyword>
<feature type="binding site" evidence="7">
    <location>
        <position position="70"/>
    </location>
    <ligand>
        <name>Fe(3+)</name>
        <dbReference type="ChEBI" id="CHEBI:29034"/>
    </ligand>
</feature>
<evidence type="ECO:0000256" key="3">
    <source>
        <dbReference type="ARBA" id="ARBA00022801"/>
    </source>
</evidence>
<protein>
    <recommendedName>
        <fullName evidence="1 7">Imidazolonepropionase</fullName>
        <ecNumber evidence="1 7">3.5.2.7</ecNumber>
    </recommendedName>
    <alternativeName>
        <fullName evidence="7">Imidazolone-5-propionate hydrolase</fullName>
    </alternativeName>
</protein>
<feature type="binding site" evidence="7">
    <location>
        <position position="319"/>
    </location>
    <ligand>
        <name>N-formimidoyl-L-glutamate</name>
        <dbReference type="ChEBI" id="CHEBI:58928"/>
    </ligand>
</feature>
<dbReference type="InterPro" id="IPR006680">
    <property type="entry name" value="Amidohydro-rel"/>
</dbReference>
<feature type="binding site" evidence="7">
    <location>
        <position position="243"/>
    </location>
    <ligand>
        <name>4-imidazolone-5-propanoate</name>
        <dbReference type="ChEBI" id="CHEBI:77893"/>
    </ligand>
</feature>
<accession>A0ABV8NXR4</accession>
<dbReference type="InterPro" id="IPR005920">
    <property type="entry name" value="HutI"/>
</dbReference>
<proteinExistence type="inferred from homology"/>
<name>A0ABV8NXR4_9BURK</name>
<evidence type="ECO:0000256" key="1">
    <source>
        <dbReference type="ARBA" id="ARBA00012864"/>
    </source>
</evidence>
<evidence type="ECO:0000256" key="6">
    <source>
        <dbReference type="ARBA" id="ARBA00023004"/>
    </source>
</evidence>
<dbReference type="SUPFAM" id="SSF51556">
    <property type="entry name" value="Metallo-dependent hydrolases"/>
    <property type="match status" value="1"/>
</dbReference>
<feature type="binding site" evidence="7">
    <location>
        <position position="315"/>
    </location>
    <ligand>
        <name>Fe(3+)</name>
        <dbReference type="ChEBI" id="CHEBI:29034"/>
    </ligand>
</feature>
<keyword evidence="6 7" id="KW-0408">Iron</keyword>
<feature type="binding site" evidence="7">
    <location>
        <position position="315"/>
    </location>
    <ligand>
        <name>Zn(2+)</name>
        <dbReference type="ChEBI" id="CHEBI:29105"/>
    </ligand>
</feature>
<comment type="cofactor">
    <cofactor evidence="7">
        <name>Zn(2+)</name>
        <dbReference type="ChEBI" id="CHEBI:29105"/>
    </cofactor>
    <cofactor evidence="7">
        <name>Fe(3+)</name>
        <dbReference type="ChEBI" id="CHEBI:29034"/>
    </cofactor>
    <text evidence="7">Binds 1 zinc or iron ion per subunit.</text>
</comment>
<keyword evidence="4 7" id="KW-0369">Histidine metabolism</keyword>
<comment type="function">
    <text evidence="7">Catalyzes the hydrolytic cleavage of the carbon-nitrogen bond in imidazolone-5-propanoate to yield N-formimidoyl-L-glutamate. It is the third step in the universal histidine degradation pathway.</text>
</comment>
<evidence type="ECO:0000256" key="2">
    <source>
        <dbReference type="ARBA" id="ARBA00022723"/>
    </source>
</evidence>